<dbReference type="EMBL" id="CAVLEF010000004">
    <property type="protein sequence ID" value="CAK1543008.1"/>
    <property type="molecule type" value="Genomic_DNA"/>
</dbReference>
<evidence type="ECO:0000313" key="1">
    <source>
        <dbReference type="EMBL" id="CAK1543008.1"/>
    </source>
</evidence>
<comment type="caution">
    <text evidence="1">The sequence shown here is derived from an EMBL/GenBank/DDBJ whole genome shotgun (WGS) entry which is preliminary data.</text>
</comment>
<proteinExistence type="predicted"/>
<evidence type="ECO:0000313" key="2">
    <source>
        <dbReference type="Proteomes" id="UP001497472"/>
    </source>
</evidence>
<keyword evidence="2" id="KW-1185">Reference proteome</keyword>
<accession>A0AAV1J1K6</accession>
<protein>
    <submittedName>
        <fullName evidence="1">Uncharacterized protein</fullName>
    </submittedName>
</protein>
<organism evidence="1 2">
    <name type="scientific">Leptosia nina</name>
    <dbReference type="NCBI Taxonomy" id="320188"/>
    <lineage>
        <taxon>Eukaryota</taxon>
        <taxon>Metazoa</taxon>
        <taxon>Ecdysozoa</taxon>
        <taxon>Arthropoda</taxon>
        <taxon>Hexapoda</taxon>
        <taxon>Insecta</taxon>
        <taxon>Pterygota</taxon>
        <taxon>Neoptera</taxon>
        <taxon>Endopterygota</taxon>
        <taxon>Lepidoptera</taxon>
        <taxon>Glossata</taxon>
        <taxon>Ditrysia</taxon>
        <taxon>Papilionoidea</taxon>
        <taxon>Pieridae</taxon>
        <taxon>Pierinae</taxon>
        <taxon>Leptosia</taxon>
    </lineage>
</organism>
<dbReference type="Proteomes" id="UP001497472">
    <property type="component" value="Unassembled WGS sequence"/>
</dbReference>
<name>A0AAV1J1K6_9NEOP</name>
<gene>
    <name evidence="1" type="ORF">LNINA_LOCUS2849</name>
</gene>
<sequence>MGIQSFSYYGETKPISLKVHLFDERVKRHCVETLGSYDFVFLLTVPQGKYLILFFHPFVEGCRARRGRDERGLWLAAQGTYRGPAHCHQGNS</sequence>
<reference evidence="1 2" key="1">
    <citation type="submission" date="2023-11" db="EMBL/GenBank/DDBJ databases">
        <authorList>
            <person name="Okamura Y."/>
        </authorList>
    </citation>
    <scope>NUCLEOTIDE SEQUENCE [LARGE SCALE GENOMIC DNA]</scope>
</reference>
<dbReference type="AlphaFoldDB" id="A0AAV1J1K6"/>